<protein>
    <submittedName>
        <fullName evidence="1">Uncharacterized protein</fullName>
    </submittedName>
</protein>
<evidence type="ECO:0000313" key="2">
    <source>
        <dbReference type="Proteomes" id="UP000828048"/>
    </source>
</evidence>
<dbReference type="EMBL" id="CM037151">
    <property type="protein sequence ID" value="KAH7843455.1"/>
    <property type="molecule type" value="Genomic_DNA"/>
</dbReference>
<proteinExistence type="predicted"/>
<organism evidence="1 2">
    <name type="scientific">Vaccinium darrowii</name>
    <dbReference type="NCBI Taxonomy" id="229202"/>
    <lineage>
        <taxon>Eukaryota</taxon>
        <taxon>Viridiplantae</taxon>
        <taxon>Streptophyta</taxon>
        <taxon>Embryophyta</taxon>
        <taxon>Tracheophyta</taxon>
        <taxon>Spermatophyta</taxon>
        <taxon>Magnoliopsida</taxon>
        <taxon>eudicotyledons</taxon>
        <taxon>Gunneridae</taxon>
        <taxon>Pentapetalae</taxon>
        <taxon>asterids</taxon>
        <taxon>Ericales</taxon>
        <taxon>Ericaceae</taxon>
        <taxon>Vaccinioideae</taxon>
        <taxon>Vaccinieae</taxon>
        <taxon>Vaccinium</taxon>
    </lineage>
</organism>
<accession>A0ACB7XSL8</accession>
<reference evidence="1 2" key="1">
    <citation type="journal article" date="2021" name="Hortic Res">
        <title>High-quality reference genome and annotation aids understanding of berry development for evergreen blueberry (Vaccinium darrowii).</title>
        <authorList>
            <person name="Yu J."/>
            <person name="Hulse-Kemp A.M."/>
            <person name="Babiker E."/>
            <person name="Staton M."/>
        </authorList>
    </citation>
    <scope>NUCLEOTIDE SEQUENCE [LARGE SCALE GENOMIC DNA]</scope>
    <source>
        <strain evidence="2">cv. NJ 8807/NJ 8810</strain>
        <tissue evidence="1">Young leaf</tissue>
    </source>
</reference>
<gene>
    <name evidence="1" type="ORF">Vadar_016818</name>
</gene>
<dbReference type="Proteomes" id="UP000828048">
    <property type="component" value="Chromosome 1"/>
</dbReference>
<comment type="caution">
    <text evidence="1">The sequence shown here is derived from an EMBL/GenBank/DDBJ whole genome shotgun (WGS) entry which is preliminary data.</text>
</comment>
<name>A0ACB7XSL8_9ERIC</name>
<sequence>MEQKRDISGFKESSAEMAEVNYNREEELKAFDDSKSGVKGLIDAGVAKVPKIFVRPPDELAEEFNRHKNNLQVPVIDLSAIEGSDKREKVVDEIRIASEEWGFFQVVNHGIPLNVLDEMIGGTRRFHDQDPEVKKSLYTRDRMKKVRFESNYDLYASKSANWRDTLNISMLVSDQLEPDEIPTACRAAAVEYIKHITDLGYTLFELLSEALGLKGDHLNGLECGRGRTFVCHYYPACPEPKLTLGTSKHTDPAFLTVLLQDQLGGLQVMYKNQWVDVQPIPGGLVINVGDLLQIMSNDKFKSVDHRVVANLVGPRISVACFFTGVLVPPKLYGPIKELISDENPPVYNDFLVSDYITKFFSRALDKSGLDYFKL</sequence>
<keyword evidence="2" id="KW-1185">Reference proteome</keyword>
<evidence type="ECO:0000313" key="1">
    <source>
        <dbReference type="EMBL" id="KAH7843455.1"/>
    </source>
</evidence>